<sequence length="252" mass="28936">MSTMLRAIRATTLPVAVTVNGWVRALSRLTHKAQFLMQWGVHPNPEWFDTYLAQHYEWPAKRTSWLWDRGVYSVLGMPAGANVLEICCGGGFFTRNFYSGRAAHVTACDFDPTAIRHANRFNRAPNVRYELCDIRERLPAGQYDHIIWDAAIEHFTEDEMAAIMGRIKAAMNPGAILSGYTIKERDDGGEQHHEHEYEFKSLEDMTRVFKPYFKNVLAFETAYPERHNLYFMASDGVLPFDKDWPNALRVAA</sequence>
<dbReference type="CDD" id="cd02440">
    <property type="entry name" value="AdoMet_MTases"/>
    <property type="match status" value="1"/>
</dbReference>
<evidence type="ECO:0000313" key="3">
    <source>
        <dbReference type="EMBL" id="API58853.1"/>
    </source>
</evidence>
<dbReference type="KEGG" id="sphj:BSL82_05630"/>
<proteinExistence type="predicted"/>
<dbReference type="GO" id="GO:0016740">
    <property type="term" value="F:transferase activity"/>
    <property type="evidence" value="ECO:0007669"/>
    <property type="project" value="UniProtKB-KW"/>
</dbReference>
<feature type="domain" description="Methyltransferase" evidence="2">
    <location>
        <begin position="83"/>
        <end position="174"/>
    </location>
</feature>
<organism evidence="3 4">
    <name type="scientific">Tardibacter chloracetimidivorans</name>
    <dbReference type="NCBI Taxonomy" id="1921510"/>
    <lineage>
        <taxon>Bacteria</taxon>
        <taxon>Pseudomonadati</taxon>
        <taxon>Pseudomonadota</taxon>
        <taxon>Alphaproteobacteria</taxon>
        <taxon>Sphingomonadales</taxon>
        <taxon>Sphingomonadaceae</taxon>
        <taxon>Tardibacter</taxon>
    </lineage>
</organism>
<dbReference type="InterPro" id="IPR041698">
    <property type="entry name" value="Methyltransf_25"/>
</dbReference>
<dbReference type="Gene3D" id="3.40.50.150">
    <property type="entry name" value="Vaccinia Virus protein VP39"/>
    <property type="match status" value="1"/>
</dbReference>
<name>A0A1L3ZT92_9SPHN</name>
<keyword evidence="1" id="KW-0808">Transferase</keyword>
<evidence type="ECO:0000259" key="2">
    <source>
        <dbReference type="Pfam" id="PF13649"/>
    </source>
</evidence>
<keyword evidence="4" id="KW-1185">Reference proteome</keyword>
<evidence type="ECO:0000313" key="4">
    <source>
        <dbReference type="Proteomes" id="UP000182063"/>
    </source>
</evidence>
<gene>
    <name evidence="3" type="ORF">BSL82_05630</name>
</gene>
<dbReference type="InterPro" id="IPR029063">
    <property type="entry name" value="SAM-dependent_MTases_sf"/>
</dbReference>
<dbReference type="EMBL" id="CP018221">
    <property type="protein sequence ID" value="API58853.1"/>
    <property type="molecule type" value="Genomic_DNA"/>
</dbReference>
<dbReference type="Pfam" id="PF13649">
    <property type="entry name" value="Methyltransf_25"/>
    <property type="match status" value="1"/>
</dbReference>
<reference evidence="4" key="1">
    <citation type="submission" date="2016-11" db="EMBL/GenBank/DDBJ databases">
        <title>Complete Genome Sequence of alachlor-degrading Sphingomonas sp. strain JJ-A5.</title>
        <authorList>
            <person name="Lee H."/>
            <person name="Ka J.-O."/>
        </authorList>
    </citation>
    <scope>NUCLEOTIDE SEQUENCE [LARGE SCALE GENOMIC DNA]</scope>
    <source>
        <strain evidence="4">JJ-A5</strain>
    </source>
</reference>
<dbReference type="AlphaFoldDB" id="A0A1L3ZT92"/>
<evidence type="ECO:0000256" key="1">
    <source>
        <dbReference type="ARBA" id="ARBA00022679"/>
    </source>
</evidence>
<dbReference type="SUPFAM" id="SSF53335">
    <property type="entry name" value="S-adenosyl-L-methionine-dependent methyltransferases"/>
    <property type="match status" value="1"/>
</dbReference>
<dbReference type="PANTHER" id="PTHR43861">
    <property type="entry name" value="TRANS-ACONITATE 2-METHYLTRANSFERASE-RELATED"/>
    <property type="match status" value="1"/>
</dbReference>
<dbReference type="RefSeq" id="WP_072596406.1">
    <property type="nucleotide sequence ID" value="NZ_CP018221.1"/>
</dbReference>
<accession>A0A1L3ZT92</accession>
<dbReference type="STRING" id="1921510.BSL82_05630"/>
<dbReference type="OrthoDB" id="9765084at2"/>
<protein>
    <recommendedName>
        <fullName evidence="2">Methyltransferase domain-containing protein</fullName>
    </recommendedName>
</protein>
<dbReference type="Proteomes" id="UP000182063">
    <property type="component" value="Chromosome"/>
</dbReference>